<dbReference type="InterPro" id="IPR010998">
    <property type="entry name" value="Integrase_recombinase_N"/>
</dbReference>
<dbReference type="InterPro" id="IPR013762">
    <property type="entry name" value="Integrase-like_cat_sf"/>
</dbReference>
<evidence type="ECO:0000313" key="6">
    <source>
        <dbReference type="EMBL" id="XFO75323.1"/>
    </source>
</evidence>
<dbReference type="PROSITE" id="PS51900">
    <property type="entry name" value="CB"/>
    <property type="match status" value="1"/>
</dbReference>
<organism evidence="6 7">
    <name type="scientific">Sporomusa acidovorans (strain ATCC 49682 / DSM 3132 / Mol)</name>
    <dbReference type="NCBI Taxonomy" id="1123286"/>
    <lineage>
        <taxon>Bacteria</taxon>
        <taxon>Bacillati</taxon>
        <taxon>Bacillota</taxon>
        <taxon>Negativicutes</taxon>
        <taxon>Selenomonadales</taxon>
        <taxon>Sporomusaceae</taxon>
        <taxon>Sporomusa</taxon>
    </lineage>
</organism>
<evidence type="ECO:0000259" key="4">
    <source>
        <dbReference type="PROSITE" id="PS51898"/>
    </source>
</evidence>
<evidence type="ECO:0000259" key="5">
    <source>
        <dbReference type="PROSITE" id="PS51900"/>
    </source>
</evidence>
<feature type="domain" description="Tyr recombinase" evidence="4">
    <location>
        <begin position="218"/>
        <end position="286"/>
    </location>
</feature>
<evidence type="ECO:0000256" key="2">
    <source>
        <dbReference type="ARBA" id="ARBA00023172"/>
    </source>
</evidence>
<accession>A0ABZ3JAC7</accession>
<keyword evidence="7" id="KW-1185">Reference proteome</keyword>
<dbReference type="EMBL" id="CP155571">
    <property type="protein sequence ID" value="XFO75323.1"/>
    <property type="molecule type" value="Genomic_DNA"/>
</dbReference>
<dbReference type="PROSITE" id="PS51898">
    <property type="entry name" value="TYR_RECOMBINASE"/>
    <property type="match status" value="1"/>
</dbReference>
<dbReference type="Gene3D" id="1.10.443.10">
    <property type="entry name" value="Intergrase catalytic core"/>
    <property type="match status" value="1"/>
</dbReference>
<keyword evidence="2" id="KW-0233">DNA recombination</keyword>
<evidence type="ECO:0000256" key="1">
    <source>
        <dbReference type="ARBA" id="ARBA00023125"/>
    </source>
</evidence>
<evidence type="ECO:0000256" key="3">
    <source>
        <dbReference type="PROSITE-ProRule" id="PRU01248"/>
    </source>
</evidence>
<name>A0ABZ3JAC7_SPOA4</name>
<dbReference type="InterPro" id="IPR044068">
    <property type="entry name" value="CB"/>
</dbReference>
<dbReference type="SUPFAM" id="SSF56349">
    <property type="entry name" value="DNA breaking-rejoining enzymes"/>
    <property type="match status" value="1"/>
</dbReference>
<dbReference type="InterPro" id="IPR002104">
    <property type="entry name" value="Integrase_catalytic"/>
</dbReference>
<dbReference type="Proteomes" id="UP000216052">
    <property type="component" value="Chromosome"/>
</dbReference>
<gene>
    <name evidence="6" type="primary">xerC_18</name>
    <name evidence="6" type="ORF">SPACI_054410</name>
</gene>
<feature type="domain" description="Core-binding (CB)" evidence="5">
    <location>
        <begin position="109"/>
        <end position="195"/>
    </location>
</feature>
<dbReference type="RefSeq" id="WP_373657547.1">
    <property type="nucleotide sequence ID" value="NZ_CP155571.1"/>
</dbReference>
<protein>
    <submittedName>
        <fullName evidence="6">Tyrosine recombinase XerC</fullName>
    </submittedName>
</protein>
<sequence length="286" mass="33217">MDELQDLQTVMDAVLKLQREQGYAQNTLKLHQIAYHGLLKFMRANNYTTLNEDVGLEYVRYRTGTTMEGFYGSGDRKTNVYMKPVQNLLVYMKTGSLSYYMRPKISEFQCPEGFEEEYLLFQDAYEERHYANATIISNNQILHKFLDFLDGENITESSGITLSHVTKFLGYYSTAKPKYVATILYVMRNYLSFLYQQSFTKEDLSKSLPKVRIMRNAFIAYSWNTQDVKKLLSAVDRADPKGKRDYAILLMVVRLGLRVSDIRGLKLSSLNWNRKTIKAHMNGKVT</sequence>
<dbReference type="Gene3D" id="1.10.150.130">
    <property type="match status" value="1"/>
</dbReference>
<dbReference type="InterPro" id="IPR011010">
    <property type="entry name" value="DNA_brk_join_enz"/>
</dbReference>
<evidence type="ECO:0000313" key="7">
    <source>
        <dbReference type="Proteomes" id="UP000216052"/>
    </source>
</evidence>
<reference evidence="6" key="1">
    <citation type="submission" date="2024-05" db="EMBL/GenBank/DDBJ databases">
        <title>Isolation and characterization of Sporomusa carbonis sp. nov., a carboxydotrophic hydrogenogen in the genus of Sporomusa isolated from a charcoal burning pile.</title>
        <authorList>
            <person name="Boeer T."/>
            <person name="Rosenbaum F."/>
            <person name="Eysell L."/>
            <person name="Mueller V."/>
            <person name="Daniel R."/>
            <person name="Poehlein A."/>
        </authorList>
    </citation>
    <scope>NUCLEOTIDE SEQUENCE [LARGE SCALE GENOMIC DNA]</scope>
    <source>
        <strain evidence="6">DSM 3132</strain>
    </source>
</reference>
<keyword evidence="1 3" id="KW-0238">DNA-binding</keyword>
<dbReference type="Pfam" id="PF00589">
    <property type="entry name" value="Phage_integrase"/>
    <property type="match status" value="1"/>
</dbReference>
<proteinExistence type="predicted"/>